<dbReference type="AlphaFoldDB" id="A0A317JRD3"/>
<dbReference type="Proteomes" id="UP000246104">
    <property type="component" value="Unassembled WGS sequence"/>
</dbReference>
<reference evidence="1 2" key="1">
    <citation type="submission" date="2018-02" db="EMBL/GenBank/DDBJ databases">
        <title>Genomic Reconstructions from Amazon Rainforest and Pasture Soil Reveal Novel Insights into the Physiology of Candidate Phyla in Tropical Sites.</title>
        <authorList>
            <person name="Kroeger M.E."/>
            <person name="Delmont T."/>
            <person name="Eren A.M."/>
            <person name="Guo J."/>
            <person name="Meyer K.M."/>
            <person name="Khan K."/>
            <person name="Rodrigues J.L.M."/>
            <person name="Bohannan B.J.M."/>
            <person name="Tringe S."/>
            <person name="Borges C.D."/>
            <person name="Tiedje J."/>
            <person name="Tsai S.M."/>
            <person name="Nusslein K."/>
        </authorList>
    </citation>
    <scope>NUCLEOTIDE SEQUENCE [LARGE SCALE GENOMIC DNA]</scope>
    <source>
        <strain evidence="1">Amazon FNV 2010 28 9</strain>
    </source>
</reference>
<organism evidence="1 2">
    <name type="scientific">Candidatus Cerribacteria bacterium 'Amazon FNV 2010 28 9'</name>
    <dbReference type="NCBI Taxonomy" id="2081795"/>
    <lineage>
        <taxon>Bacteria</taxon>
        <taxon>Candidatus Cerribacteria</taxon>
    </lineage>
</organism>
<evidence type="ECO:0000313" key="1">
    <source>
        <dbReference type="EMBL" id="PWU24083.1"/>
    </source>
</evidence>
<accession>A0A317JRD3</accession>
<proteinExistence type="predicted"/>
<dbReference type="EMBL" id="PSRQ01000013">
    <property type="protein sequence ID" value="PWU24083.1"/>
    <property type="molecule type" value="Genomic_DNA"/>
</dbReference>
<name>A0A317JRD3_9BACT</name>
<evidence type="ECO:0000313" key="2">
    <source>
        <dbReference type="Proteomes" id="UP000246104"/>
    </source>
</evidence>
<comment type="caution">
    <text evidence="1">The sequence shown here is derived from an EMBL/GenBank/DDBJ whole genome shotgun (WGS) entry which is preliminary data.</text>
</comment>
<sequence length="85" mass="9270">MKNIGGQPSKQIPATDGFLEQLTRLLINQAIGNTYHAPQTSKNRVERLLNTQLVVQKGGGKNDSTVNPANSNFELFKSIPKTSGF</sequence>
<gene>
    <name evidence="1" type="ORF">C5B42_00715</name>
</gene>
<protein>
    <submittedName>
        <fullName evidence="1">Uncharacterized protein</fullName>
    </submittedName>
</protein>